<gene>
    <name evidence="4" type="ORF">HIV01_012950</name>
</gene>
<evidence type="ECO:0000256" key="1">
    <source>
        <dbReference type="ARBA" id="ARBA00022729"/>
    </source>
</evidence>
<evidence type="ECO:0000259" key="3">
    <source>
        <dbReference type="Pfam" id="PF01738"/>
    </source>
</evidence>
<evidence type="ECO:0000313" key="4">
    <source>
        <dbReference type="EMBL" id="QSX74110.1"/>
    </source>
</evidence>
<evidence type="ECO:0000256" key="2">
    <source>
        <dbReference type="SAM" id="SignalP"/>
    </source>
</evidence>
<name>A0ABX7R8N2_9GAMM</name>
<feature type="signal peptide" evidence="2">
    <location>
        <begin position="1"/>
        <end position="18"/>
    </location>
</feature>
<dbReference type="PANTHER" id="PTHR43037">
    <property type="entry name" value="UNNAMED PRODUCT-RELATED"/>
    <property type="match status" value="1"/>
</dbReference>
<dbReference type="RefSeq" id="WP_200607716.1">
    <property type="nucleotide sequence ID" value="NZ_CP071517.1"/>
</dbReference>
<sequence length="271" mass="29688">MKLLAALLLSLLPLTTQAGNGDELIRDVGAIDRGAFAAANVADFEHGEFVAGDGTRMRYRLLAPLDPRPGQRYPLVLQLHSSGGIGSDNAAQIERLPLSWAMPDVRRRYRAYVLVPQFEQRSANYDSPTHPQSAVASPSLSTALDLVEDFASHHPVDRQRIYAVGFSMGGSATWLAAAARPKLFAAIVPVSGIAPADDSAAALLGMPAWVIHGNADTENPIDADRRFVAAIRAKGGDKVRLREYDGLDHRLPADIYPGDWWRDWLFSRRRR</sequence>
<dbReference type="PANTHER" id="PTHR43037:SF1">
    <property type="entry name" value="BLL1128 PROTEIN"/>
    <property type="match status" value="1"/>
</dbReference>
<keyword evidence="1 2" id="KW-0732">Signal</keyword>
<keyword evidence="5" id="KW-1185">Reference proteome</keyword>
<dbReference type="EMBL" id="CP071517">
    <property type="protein sequence ID" value="QSX74110.1"/>
    <property type="molecule type" value="Genomic_DNA"/>
</dbReference>
<dbReference type="InterPro" id="IPR050955">
    <property type="entry name" value="Plant_Biomass_Hydrol_Est"/>
</dbReference>
<evidence type="ECO:0000313" key="5">
    <source>
        <dbReference type="Proteomes" id="UP000663400"/>
    </source>
</evidence>
<feature type="chain" id="PRO_5047270539" evidence="2">
    <location>
        <begin position="19"/>
        <end position="271"/>
    </location>
</feature>
<organism evidence="4 5">
    <name type="scientific">Lysobacter arenosi</name>
    <dbReference type="NCBI Taxonomy" id="2795387"/>
    <lineage>
        <taxon>Bacteria</taxon>
        <taxon>Pseudomonadati</taxon>
        <taxon>Pseudomonadota</taxon>
        <taxon>Gammaproteobacteria</taxon>
        <taxon>Lysobacterales</taxon>
        <taxon>Lysobacteraceae</taxon>
        <taxon>Lysobacter</taxon>
    </lineage>
</organism>
<proteinExistence type="predicted"/>
<dbReference type="Gene3D" id="3.40.50.1820">
    <property type="entry name" value="alpha/beta hydrolase"/>
    <property type="match status" value="1"/>
</dbReference>
<feature type="domain" description="Dienelactone hydrolase" evidence="3">
    <location>
        <begin position="143"/>
        <end position="249"/>
    </location>
</feature>
<dbReference type="SUPFAM" id="SSF53474">
    <property type="entry name" value="alpha/beta-Hydrolases"/>
    <property type="match status" value="1"/>
</dbReference>
<dbReference type="InterPro" id="IPR002925">
    <property type="entry name" value="Dienelactn_hydro"/>
</dbReference>
<dbReference type="Pfam" id="PF01738">
    <property type="entry name" value="DLH"/>
    <property type="match status" value="1"/>
</dbReference>
<accession>A0ABX7R8N2</accession>
<protein>
    <submittedName>
        <fullName evidence="4">Prolyl oligopeptidase family serine peptidase</fullName>
    </submittedName>
</protein>
<dbReference type="InterPro" id="IPR029058">
    <property type="entry name" value="AB_hydrolase_fold"/>
</dbReference>
<dbReference type="Proteomes" id="UP000663400">
    <property type="component" value="Chromosome"/>
</dbReference>
<reference evidence="4 5" key="1">
    <citation type="submission" date="2021-02" db="EMBL/GenBank/DDBJ databases">
        <title>Lysobacter arenosi sp. nov., isolated from soil of gangwondo yeongwol, south Korea.</title>
        <authorList>
            <person name="Kim K.R."/>
            <person name="Kim K.H."/>
            <person name="Jeon C.O."/>
        </authorList>
    </citation>
    <scope>NUCLEOTIDE SEQUENCE [LARGE SCALE GENOMIC DNA]</scope>
    <source>
        <strain evidence="4 5">R7</strain>
    </source>
</reference>